<dbReference type="AlphaFoldDB" id="A0AAD9P9X6"/>
<feature type="signal peptide" evidence="1">
    <location>
        <begin position="1"/>
        <end position="25"/>
    </location>
</feature>
<evidence type="ECO:0000313" key="2">
    <source>
        <dbReference type="EMBL" id="KAK2190834.1"/>
    </source>
</evidence>
<protein>
    <submittedName>
        <fullName evidence="2">Uncharacterized protein</fullName>
    </submittedName>
</protein>
<feature type="chain" id="PRO_5042179840" evidence="1">
    <location>
        <begin position="26"/>
        <end position="112"/>
    </location>
</feature>
<gene>
    <name evidence="2" type="ORF">NP493_66g00001</name>
</gene>
<organism evidence="2 3">
    <name type="scientific">Ridgeia piscesae</name>
    <name type="common">Tubeworm</name>
    <dbReference type="NCBI Taxonomy" id="27915"/>
    <lineage>
        <taxon>Eukaryota</taxon>
        <taxon>Metazoa</taxon>
        <taxon>Spiralia</taxon>
        <taxon>Lophotrochozoa</taxon>
        <taxon>Annelida</taxon>
        <taxon>Polychaeta</taxon>
        <taxon>Sedentaria</taxon>
        <taxon>Canalipalpata</taxon>
        <taxon>Sabellida</taxon>
        <taxon>Siboglinidae</taxon>
        <taxon>Ridgeia</taxon>
    </lineage>
</organism>
<accession>A0AAD9P9X6</accession>
<comment type="caution">
    <text evidence="2">The sequence shown here is derived from an EMBL/GenBank/DDBJ whole genome shotgun (WGS) entry which is preliminary data.</text>
</comment>
<dbReference type="EMBL" id="JAODUO010000066">
    <property type="protein sequence ID" value="KAK2190834.1"/>
    <property type="molecule type" value="Genomic_DNA"/>
</dbReference>
<sequence length="112" mass="13095">MCRINWDQFFLLLCSLVMLTHITFLDHVVNVCIDSTPIHCIACSQSTCFDALMSSMYLHQHLFLHVLWYDDTVSFQKNTIKHNDLVSEVPERHYVIWTLISVLWPSICHITG</sequence>
<dbReference type="Proteomes" id="UP001209878">
    <property type="component" value="Unassembled WGS sequence"/>
</dbReference>
<name>A0AAD9P9X6_RIDPI</name>
<keyword evidence="3" id="KW-1185">Reference proteome</keyword>
<proteinExistence type="predicted"/>
<evidence type="ECO:0000256" key="1">
    <source>
        <dbReference type="SAM" id="SignalP"/>
    </source>
</evidence>
<reference evidence="2" key="1">
    <citation type="journal article" date="2023" name="Mol. Biol. Evol.">
        <title>Third-Generation Sequencing Reveals the Adaptive Role of the Epigenome in Three Deep-Sea Polychaetes.</title>
        <authorList>
            <person name="Perez M."/>
            <person name="Aroh O."/>
            <person name="Sun Y."/>
            <person name="Lan Y."/>
            <person name="Juniper S.K."/>
            <person name="Young C.R."/>
            <person name="Angers B."/>
            <person name="Qian P.Y."/>
        </authorList>
    </citation>
    <scope>NUCLEOTIDE SEQUENCE</scope>
    <source>
        <strain evidence="2">R07B-5</strain>
    </source>
</reference>
<keyword evidence="1" id="KW-0732">Signal</keyword>
<evidence type="ECO:0000313" key="3">
    <source>
        <dbReference type="Proteomes" id="UP001209878"/>
    </source>
</evidence>